<feature type="non-terminal residue" evidence="2">
    <location>
        <position position="310"/>
    </location>
</feature>
<dbReference type="EMBL" id="JAAAUY010001269">
    <property type="protein sequence ID" value="KAF9323520.1"/>
    <property type="molecule type" value="Genomic_DNA"/>
</dbReference>
<protein>
    <submittedName>
        <fullName evidence="2">Uncharacterized protein</fullName>
    </submittedName>
</protein>
<evidence type="ECO:0000256" key="1">
    <source>
        <dbReference type="SAM" id="MobiDB-lite"/>
    </source>
</evidence>
<feature type="compositionally biased region" description="Basic and acidic residues" evidence="1">
    <location>
        <begin position="80"/>
        <end position="90"/>
    </location>
</feature>
<name>A0A9P5SAB8_9FUNG</name>
<feature type="region of interest" description="Disordered" evidence="1">
    <location>
        <begin position="79"/>
        <end position="109"/>
    </location>
</feature>
<keyword evidence="3" id="KW-1185">Reference proteome</keyword>
<proteinExistence type="predicted"/>
<dbReference type="AlphaFoldDB" id="A0A9P5SAB8"/>
<evidence type="ECO:0000313" key="2">
    <source>
        <dbReference type="EMBL" id="KAF9323520.1"/>
    </source>
</evidence>
<organism evidence="2 3">
    <name type="scientific">Podila minutissima</name>
    <dbReference type="NCBI Taxonomy" id="64525"/>
    <lineage>
        <taxon>Eukaryota</taxon>
        <taxon>Fungi</taxon>
        <taxon>Fungi incertae sedis</taxon>
        <taxon>Mucoromycota</taxon>
        <taxon>Mortierellomycotina</taxon>
        <taxon>Mortierellomycetes</taxon>
        <taxon>Mortierellales</taxon>
        <taxon>Mortierellaceae</taxon>
        <taxon>Podila</taxon>
    </lineage>
</organism>
<feature type="region of interest" description="Disordered" evidence="1">
    <location>
        <begin position="126"/>
        <end position="185"/>
    </location>
</feature>
<evidence type="ECO:0000313" key="3">
    <source>
        <dbReference type="Proteomes" id="UP000696485"/>
    </source>
</evidence>
<comment type="caution">
    <text evidence="2">The sequence shown here is derived from an EMBL/GenBank/DDBJ whole genome shotgun (WGS) entry which is preliminary data.</text>
</comment>
<accession>A0A9P5SAB8</accession>
<feature type="compositionally biased region" description="Polar residues" evidence="1">
    <location>
        <begin position="96"/>
        <end position="109"/>
    </location>
</feature>
<dbReference type="Proteomes" id="UP000696485">
    <property type="component" value="Unassembled WGS sequence"/>
</dbReference>
<gene>
    <name evidence="2" type="ORF">BG006_001369</name>
</gene>
<feature type="compositionally biased region" description="Basic residues" evidence="1">
    <location>
        <begin position="166"/>
        <end position="185"/>
    </location>
</feature>
<sequence>MTSYRVVHMLYQTDADLFDAIQEWKETHPDLWVDDAIDAFDSAKGADALAHLVYSTEAFDIILKYSASHADLCSIFDQQPKNDRSHRDTNGDIAISSPTLTSPVSKQSFQPLQPLDCSTDLFPSPQSSTVVLDSQQHTTSIPTLPSSDITVPQTSGREISESTQRPPHHHHNNRSRRRGSKPSKAKLREWKIQLHRRDYQLALLKQGVFIELEKSIDSEAVYVKVLAPFWRLEDEAQKTSCKADLANSILPSIPYASRIFPSITKLFPCLKQPGLEQRREAMLFKTARLNDYHLAEPGRKWSDVVRHAGA</sequence>
<reference evidence="2" key="1">
    <citation type="journal article" date="2020" name="Fungal Divers.">
        <title>Resolving the Mortierellaceae phylogeny through synthesis of multi-gene phylogenetics and phylogenomics.</title>
        <authorList>
            <person name="Vandepol N."/>
            <person name="Liber J."/>
            <person name="Desiro A."/>
            <person name="Na H."/>
            <person name="Kennedy M."/>
            <person name="Barry K."/>
            <person name="Grigoriev I.V."/>
            <person name="Miller A.N."/>
            <person name="O'Donnell K."/>
            <person name="Stajich J.E."/>
            <person name="Bonito G."/>
        </authorList>
    </citation>
    <scope>NUCLEOTIDE SEQUENCE</scope>
    <source>
        <strain evidence="2">NVP1</strain>
    </source>
</reference>
<feature type="compositionally biased region" description="Polar residues" evidence="1">
    <location>
        <begin position="126"/>
        <end position="164"/>
    </location>
</feature>